<evidence type="ECO:0000256" key="5">
    <source>
        <dbReference type="ARBA" id="ARBA00022598"/>
    </source>
</evidence>
<evidence type="ECO:0000256" key="1">
    <source>
        <dbReference type="ARBA" id="ARBA00001957"/>
    </source>
</evidence>
<keyword evidence="3" id="KW-0596">Phosphopantetheine</keyword>
<keyword evidence="5" id="KW-0436">Ligase</keyword>
<reference evidence="11 12" key="1">
    <citation type="submission" date="2020-08" db="EMBL/GenBank/DDBJ databases">
        <title>Cohnella phylogeny.</title>
        <authorList>
            <person name="Dunlap C."/>
        </authorList>
    </citation>
    <scope>NUCLEOTIDE SEQUENCE [LARGE SCALE GENOMIC DNA]</scope>
    <source>
        <strain evidence="11 12">DSM 25239</strain>
    </source>
</reference>
<dbReference type="InterPro" id="IPR020845">
    <property type="entry name" value="AMP-binding_CS"/>
</dbReference>
<comment type="cofactor">
    <cofactor evidence="1">
        <name>pantetheine 4'-phosphate</name>
        <dbReference type="ChEBI" id="CHEBI:47942"/>
    </cofactor>
</comment>
<keyword evidence="7" id="KW-0045">Antibiotic biosynthesis</keyword>
<keyword evidence="6" id="KW-0677">Repeat</keyword>
<dbReference type="Gene3D" id="3.40.50.980">
    <property type="match status" value="2"/>
</dbReference>
<dbReference type="Gene3D" id="3.30.559.10">
    <property type="entry name" value="Chloramphenicol acetyltransferase-like domain"/>
    <property type="match status" value="1"/>
</dbReference>
<feature type="domain" description="Carrier" evidence="10">
    <location>
        <begin position="980"/>
        <end position="1055"/>
    </location>
</feature>
<dbReference type="NCBIfam" id="TIGR01733">
    <property type="entry name" value="AA-adenyl-dom"/>
    <property type="match status" value="1"/>
</dbReference>
<feature type="region of interest" description="Disordered" evidence="9">
    <location>
        <begin position="960"/>
        <end position="984"/>
    </location>
</feature>
<dbReference type="PANTHER" id="PTHR45527:SF1">
    <property type="entry name" value="FATTY ACID SYNTHASE"/>
    <property type="match status" value="1"/>
</dbReference>
<dbReference type="GO" id="GO:0017000">
    <property type="term" value="P:antibiotic biosynthetic process"/>
    <property type="evidence" value="ECO:0007669"/>
    <property type="project" value="UniProtKB-KW"/>
</dbReference>
<dbReference type="InterPro" id="IPR009081">
    <property type="entry name" value="PP-bd_ACP"/>
</dbReference>
<accession>A0A841U6R0</accession>
<dbReference type="Pfam" id="PF00668">
    <property type="entry name" value="Condensation"/>
    <property type="match status" value="1"/>
</dbReference>
<dbReference type="InterPro" id="IPR045851">
    <property type="entry name" value="AMP-bd_C_sf"/>
</dbReference>
<dbReference type="GO" id="GO:0016874">
    <property type="term" value="F:ligase activity"/>
    <property type="evidence" value="ECO:0007669"/>
    <property type="project" value="UniProtKB-KW"/>
</dbReference>
<dbReference type="Gene3D" id="3.30.300.30">
    <property type="match status" value="1"/>
</dbReference>
<proteinExistence type="inferred from homology"/>
<feature type="compositionally biased region" description="Basic and acidic residues" evidence="9">
    <location>
        <begin position="960"/>
        <end position="970"/>
    </location>
</feature>
<evidence type="ECO:0000256" key="4">
    <source>
        <dbReference type="ARBA" id="ARBA00022553"/>
    </source>
</evidence>
<dbReference type="InterPro" id="IPR001242">
    <property type="entry name" value="Condensation_dom"/>
</dbReference>
<dbReference type="SMART" id="SM00823">
    <property type="entry name" value="PKS_PP"/>
    <property type="match status" value="1"/>
</dbReference>
<comment type="similarity">
    <text evidence="2">Belongs to the ATP-dependent AMP-binding enzyme family.</text>
</comment>
<dbReference type="FunFam" id="3.40.50.12780:FF:000012">
    <property type="entry name" value="Non-ribosomal peptide synthetase"/>
    <property type="match status" value="1"/>
</dbReference>
<dbReference type="Pfam" id="PF00501">
    <property type="entry name" value="AMP-binding"/>
    <property type="match status" value="1"/>
</dbReference>
<dbReference type="SUPFAM" id="SSF52777">
    <property type="entry name" value="CoA-dependent acyltransferases"/>
    <property type="match status" value="3"/>
</dbReference>
<dbReference type="InterPro" id="IPR025110">
    <property type="entry name" value="AMP-bd_C"/>
</dbReference>
<dbReference type="Gene3D" id="3.30.559.30">
    <property type="entry name" value="Nonribosomal peptide synthetase, condensation domain"/>
    <property type="match status" value="2"/>
</dbReference>
<feature type="compositionally biased region" description="Low complexity" evidence="9">
    <location>
        <begin position="589"/>
        <end position="598"/>
    </location>
</feature>
<dbReference type="GO" id="GO:0008610">
    <property type="term" value="P:lipid biosynthetic process"/>
    <property type="evidence" value="ECO:0007669"/>
    <property type="project" value="UniProtKB-ARBA"/>
</dbReference>
<organism evidence="11 12">
    <name type="scientific">Cohnella xylanilytica</name>
    <dbReference type="NCBI Taxonomy" id="557555"/>
    <lineage>
        <taxon>Bacteria</taxon>
        <taxon>Bacillati</taxon>
        <taxon>Bacillota</taxon>
        <taxon>Bacilli</taxon>
        <taxon>Bacillales</taxon>
        <taxon>Paenibacillaceae</taxon>
        <taxon>Cohnella</taxon>
    </lineage>
</organism>
<feature type="compositionally biased region" description="Acidic residues" evidence="9">
    <location>
        <begin position="608"/>
        <end position="620"/>
    </location>
</feature>
<dbReference type="InterPro" id="IPR036736">
    <property type="entry name" value="ACP-like_sf"/>
</dbReference>
<evidence type="ECO:0000256" key="6">
    <source>
        <dbReference type="ARBA" id="ARBA00022737"/>
    </source>
</evidence>
<keyword evidence="4" id="KW-0597">Phosphoprotein</keyword>
<dbReference type="GO" id="GO:0031177">
    <property type="term" value="F:phosphopantetheine binding"/>
    <property type="evidence" value="ECO:0007669"/>
    <property type="project" value="InterPro"/>
</dbReference>
<evidence type="ECO:0000256" key="9">
    <source>
        <dbReference type="SAM" id="MobiDB-lite"/>
    </source>
</evidence>
<dbReference type="CDD" id="cd05930">
    <property type="entry name" value="A_NRPS"/>
    <property type="match status" value="1"/>
</dbReference>
<comment type="caution">
    <text evidence="11">The sequence shown here is derived from an EMBL/GenBank/DDBJ whole genome shotgun (WGS) entry which is preliminary data.</text>
</comment>
<gene>
    <name evidence="11" type="ORF">H7B90_20260</name>
</gene>
<sequence length="1276" mass="140951">MNGAIKLDRANIEDIAALTPAQEGLLYHYRSGKDAGRYCQQLSLRLAGEPSMDALRFAWRRVARANEMLRTVFRWEKLEHPVQITLREHEIPIAERDYSAYPPAERERLLGEAREEERRAAPDIAAEPLRVLACRLDERSLEMIVTWHHILFDGWSNGILLREWLAAYDACVRGERDREPPAKPKPRFKEFVAWHQRADKEERRAYWTDYMADPGDRALLPFEAETDAAASGAGDGEPGYYSVSLAPGEVAALTAFARSRGATAAAVLYAVWALLLRGCSPGSRDVVFGTTVSGRTPELEGVEEMIGLFINTVPLRLSIEDGDSAESLVRRTAEALRKREPYESAPLTDIARWSGAESADDLFETLVVLDNYPLDEASLRSESLAVAGYRMKEATHYRLTLGIRTFGEWGLDFEYARDRFAEEDVARMAEYYRHLLRQVLGDPGRTVGSLELATDAEKERILNVFNRPLGERSALLVHRAFEEQVRRGPDRPAVVRAGAVCTYGELNARADRLARRLRRAGVARDRLVALLLDRDADLFAAMLAVLKAGGGYIPIDRLFAAARISYILEDSGADVLIVPEGEENGLPFGGTVVPFGGPNSEPDREAWPEEEDYDDEEEDEDGASRLAYVIYTSGSTGRPKGVLTEHRHLMAYVSAFRAEFRLGPDDVVLQQASCSFDHFVEEAYPALLSGGTVVVADREDVLDPDRLVRLIEANGVTIVTVQPLLLSELNKRGGVPGVRAYISGGDVFKYEHYSRLVRRASVYNSYGPTEATVCATYWRCGEEPLKNVPIGTPIAGYNVYILDAAGRLMPVGVPGEICISGRGVARGYLNREELTRDRFVPDPFRPGERMYRTGDLGVWRADGSVRFAGRVDEQVKIRGYRVDPREVELALLEHPAVAEAVVLAADDAGGAKALSAYLVTGEGTTARELREHLAGKVPYYMIPTSYYRIGAIPRTGNDKADKKALLRSPDRLPSGAEESGERSGTERAVAAVWREVLRLERVGAHDSFFDVGGNSLLLMQLQARLEREFAAGLSVTELFSLPTVRKQAEWIDRRRPSEGGADGAGLDANREGGDVAAAAYQPLPADYFGWGPEGESLLRSRLDPQLAAGLASVASEHGVERFDVLLAMWGYLFTEVTGLRTAVLHVAGRGGRTALPLRIELDRLGGFPDLFAAVRDRRSAEDAEGGYPLGTTGRFVPERGERETLPLAFREGEAVPDEGLVRRHGLLLGIEEAGPRDVGLSLWFDGSRLLREKMERLVRSYAHLLRQLSGTGVASS</sequence>
<keyword evidence="8" id="KW-0511">Multifunctional enzyme</keyword>
<dbReference type="FunFam" id="3.40.50.980:FF:000001">
    <property type="entry name" value="Non-ribosomal peptide synthetase"/>
    <property type="match status" value="1"/>
</dbReference>
<feature type="region of interest" description="Disordered" evidence="9">
    <location>
        <begin position="589"/>
        <end position="620"/>
    </location>
</feature>
<evidence type="ECO:0000256" key="8">
    <source>
        <dbReference type="ARBA" id="ARBA00023268"/>
    </source>
</evidence>
<dbReference type="AlphaFoldDB" id="A0A841U6R0"/>
<dbReference type="GO" id="GO:0044550">
    <property type="term" value="P:secondary metabolite biosynthetic process"/>
    <property type="evidence" value="ECO:0007669"/>
    <property type="project" value="TreeGrafter"/>
</dbReference>
<dbReference type="PROSITE" id="PS00455">
    <property type="entry name" value="AMP_BINDING"/>
    <property type="match status" value="1"/>
</dbReference>
<dbReference type="GO" id="GO:0043041">
    <property type="term" value="P:amino acid activation for nonribosomal peptide biosynthetic process"/>
    <property type="evidence" value="ECO:0007669"/>
    <property type="project" value="TreeGrafter"/>
</dbReference>
<dbReference type="Pfam" id="PF13193">
    <property type="entry name" value="AMP-binding_C"/>
    <property type="match status" value="1"/>
</dbReference>
<evidence type="ECO:0000259" key="10">
    <source>
        <dbReference type="PROSITE" id="PS50075"/>
    </source>
</evidence>
<dbReference type="InterPro" id="IPR023213">
    <property type="entry name" value="CAT-like_dom_sf"/>
</dbReference>
<dbReference type="PROSITE" id="PS50075">
    <property type="entry name" value="CARRIER"/>
    <property type="match status" value="1"/>
</dbReference>
<dbReference type="EMBL" id="JACJVR010000079">
    <property type="protein sequence ID" value="MBB6693734.1"/>
    <property type="molecule type" value="Genomic_DNA"/>
</dbReference>
<evidence type="ECO:0000256" key="7">
    <source>
        <dbReference type="ARBA" id="ARBA00023194"/>
    </source>
</evidence>
<dbReference type="SUPFAM" id="SSF47336">
    <property type="entry name" value="ACP-like"/>
    <property type="match status" value="1"/>
</dbReference>
<dbReference type="InterPro" id="IPR020806">
    <property type="entry name" value="PKS_PP-bd"/>
</dbReference>
<dbReference type="Gene3D" id="1.10.1200.10">
    <property type="entry name" value="ACP-like"/>
    <property type="match status" value="1"/>
</dbReference>
<name>A0A841U6R0_9BACL</name>
<dbReference type="Gene3D" id="2.30.38.10">
    <property type="entry name" value="Luciferase, Domain 3"/>
    <property type="match status" value="1"/>
</dbReference>
<dbReference type="GO" id="GO:0005737">
    <property type="term" value="C:cytoplasm"/>
    <property type="evidence" value="ECO:0007669"/>
    <property type="project" value="TreeGrafter"/>
</dbReference>
<evidence type="ECO:0000313" key="12">
    <source>
        <dbReference type="Proteomes" id="UP000553776"/>
    </source>
</evidence>
<evidence type="ECO:0000256" key="3">
    <source>
        <dbReference type="ARBA" id="ARBA00022450"/>
    </source>
</evidence>
<dbReference type="RefSeq" id="WP_185137715.1">
    <property type="nucleotide sequence ID" value="NZ_JACJVR010000079.1"/>
</dbReference>
<dbReference type="InterPro" id="IPR010071">
    <property type="entry name" value="AA_adenyl_dom"/>
</dbReference>
<dbReference type="Proteomes" id="UP000553776">
    <property type="component" value="Unassembled WGS sequence"/>
</dbReference>
<dbReference type="Pfam" id="PF00550">
    <property type="entry name" value="PP-binding"/>
    <property type="match status" value="1"/>
</dbReference>
<dbReference type="FunFam" id="2.30.38.10:FF:000001">
    <property type="entry name" value="Non-ribosomal peptide synthetase PvdI"/>
    <property type="match status" value="1"/>
</dbReference>
<dbReference type="SUPFAM" id="SSF56801">
    <property type="entry name" value="Acetyl-CoA synthetase-like"/>
    <property type="match status" value="1"/>
</dbReference>
<evidence type="ECO:0000256" key="2">
    <source>
        <dbReference type="ARBA" id="ARBA00006432"/>
    </source>
</evidence>
<evidence type="ECO:0000313" key="11">
    <source>
        <dbReference type="EMBL" id="MBB6693734.1"/>
    </source>
</evidence>
<keyword evidence="12" id="KW-1185">Reference proteome</keyword>
<dbReference type="InterPro" id="IPR000873">
    <property type="entry name" value="AMP-dep_synth/lig_dom"/>
</dbReference>
<dbReference type="PANTHER" id="PTHR45527">
    <property type="entry name" value="NONRIBOSOMAL PEPTIDE SYNTHETASE"/>
    <property type="match status" value="1"/>
</dbReference>
<protein>
    <submittedName>
        <fullName evidence="11">Amino acid adenylation domain-containing protein</fullName>
    </submittedName>
</protein>